<comment type="caution">
    <text evidence="3">The sequence shown here is derived from an EMBL/GenBank/DDBJ whole genome shotgun (WGS) entry which is preliminary data.</text>
</comment>
<dbReference type="Gene3D" id="3.40.1110.10">
    <property type="entry name" value="Calcium-transporting ATPase, cytoplasmic domain N"/>
    <property type="match status" value="1"/>
</dbReference>
<dbReference type="InterPro" id="IPR023214">
    <property type="entry name" value="HAD_sf"/>
</dbReference>
<sequence length="410" mass="40628">MMSHPATAAVAGRQVESAATLLVAVAALAVLGYRLGSSEPAASAVAAAAAVLVVAVPGALRLATGLPRLVGTDRAGRLGVLVSTAAFDTARRVATVVFAGTGTLTRGGLAVHAVHAVDGAAPAEVLRLAGSVARESDHPLDRAVAAAVEQAPDAGEFDTVAGLGLRGLVAEVVGAPDEEQRVIAHAVLVGDPGLLAVHDIEPPARSPEPGCVPVAVAWDGVARGLLEVGPAVRTETAAAVQELTALGLQPVLVTSESAAMSRAVAARAGIPPDSVLAGVDPDDAAAAVRELPAPVAVIGAPEPFGAALDAADLAVRLPPHPAAGHGPPRPALTLVHDDLSAVVRTIRLARHTVAVGRANLIVWTASVAALLPLTTVGLLGPVHAAAATAACGAVIAVNSLRPQRRTATDG</sequence>
<reference evidence="3 4" key="1">
    <citation type="journal article" date="2019" name="Int. J. Syst. Evol. Microbiol.">
        <title>The Global Catalogue of Microorganisms (GCM) 10K type strain sequencing project: providing services to taxonomists for standard genome sequencing and annotation.</title>
        <authorList>
            <consortium name="The Broad Institute Genomics Platform"/>
            <consortium name="The Broad Institute Genome Sequencing Center for Infectious Disease"/>
            <person name="Wu L."/>
            <person name="Ma J."/>
        </authorList>
    </citation>
    <scope>NUCLEOTIDE SEQUENCE [LARGE SCALE GENOMIC DNA]</scope>
    <source>
        <strain evidence="3 4">JCM 11117</strain>
    </source>
</reference>
<keyword evidence="2" id="KW-1133">Transmembrane helix</keyword>
<dbReference type="Proteomes" id="UP001499967">
    <property type="component" value="Unassembled WGS sequence"/>
</dbReference>
<dbReference type="PANTHER" id="PTHR43520:SF8">
    <property type="entry name" value="P-TYPE CU(+) TRANSPORTER"/>
    <property type="match status" value="1"/>
</dbReference>
<organism evidence="3 4">
    <name type="scientific">Pseudonocardia zijingensis</name>
    <dbReference type="NCBI Taxonomy" id="153376"/>
    <lineage>
        <taxon>Bacteria</taxon>
        <taxon>Bacillati</taxon>
        <taxon>Actinomycetota</taxon>
        <taxon>Actinomycetes</taxon>
        <taxon>Pseudonocardiales</taxon>
        <taxon>Pseudonocardiaceae</taxon>
        <taxon>Pseudonocardia</taxon>
    </lineage>
</organism>
<dbReference type="PANTHER" id="PTHR43520">
    <property type="entry name" value="ATP7, ISOFORM B"/>
    <property type="match status" value="1"/>
</dbReference>
<dbReference type="SUPFAM" id="SSF81660">
    <property type="entry name" value="Metal cation-transporting ATPase, ATP-binding domain N"/>
    <property type="match status" value="1"/>
</dbReference>
<dbReference type="EMBL" id="BAAAHP010000206">
    <property type="protein sequence ID" value="GAA0899115.1"/>
    <property type="molecule type" value="Genomic_DNA"/>
</dbReference>
<dbReference type="InterPro" id="IPR023299">
    <property type="entry name" value="ATPase_P-typ_cyto_dom_N"/>
</dbReference>
<dbReference type="Gene3D" id="3.40.50.1000">
    <property type="entry name" value="HAD superfamily/HAD-like"/>
    <property type="match status" value="1"/>
</dbReference>
<keyword evidence="1" id="KW-1278">Translocase</keyword>
<dbReference type="RefSeq" id="WP_343945325.1">
    <property type="nucleotide sequence ID" value="NZ_BAAAHP010000206.1"/>
</dbReference>
<evidence type="ECO:0000313" key="4">
    <source>
        <dbReference type="Proteomes" id="UP001499967"/>
    </source>
</evidence>
<keyword evidence="4" id="KW-1185">Reference proteome</keyword>
<evidence type="ECO:0000313" key="3">
    <source>
        <dbReference type="EMBL" id="GAA0899115.1"/>
    </source>
</evidence>
<keyword evidence="2" id="KW-0472">Membrane</keyword>
<feature type="transmembrane region" description="Helical" evidence="2">
    <location>
        <begin position="42"/>
        <end position="60"/>
    </location>
</feature>
<evidence type="ECO:0000256" key="1">
    <source>
        <dbReference type="ARBA" id="ARBA00022967"/>
    </source>
</evidence>
<dbReference type="SUPFAM" id="SSF56784">
    <property type="entry name" value="HAD-like"/>
    <property type="match status" value="1"/>
</dbReference>
<proteinExistence type="predicted"/>
<dbReference type="InterPro" id="IPR036412">
    <property type="entry name" value="HAD-like_sf"/>
</dbReference>
<keyword evidence="2" id="KW-0812">Transmembrane</keyword>
<evidence type="ECO:0000256" key="2">
    <source>
        <dbReference type="SAM" id="Phobius"/>
    </source>
</evidence>
<accession>A0ABN1N9U2</accession>
<dbReference type="Pfam" id="PF00702">
    <property type="entry name" value="Hydrolase"/>
    <property type="match status" value="1"/>
</dbReference>
<gene>
    <name evidence="3" type="ORF">GCM10009559_62910</name>
</gene>
<name>A0ABN1N9U2_9PSEU</name>
<protein>
    <submittedName>
        <fullName evidence="3">Uncharacterized protein</fullName>
    </submittedName>
</protein>